<dbReference type="EMBL" id="CP043451">
    <property type="protein sequence ID" value="QEM05017.1"/>
    <property type="molecule type" value="Genomic_DNA"/>
</dbReference>
<evidence type="ECO:0000313" key="4">
    <source>
        <dbReference type="Proteomes" id="UP000663940"/>
    </source>
</evidence>
<protein>
    <submittedName>
        <fullName evidence="1">Uncharacterized protein</fullName>
    </submittedName>
</protein>
<sequence>MEAKLKELMVKYRQTPATALAVQTLKGALATHEEDEFTLDFVVNLFKDTETKKSISNKVDALDKLLDFYSILELAAASRFVETDDLEEIGSEAEQLLTMGGLRAYLLTEYRSTLPLQLLERLRTRIELAVPPYVFYRVMIKFLNVYDFIIESDCLHDFLALDGDTLGKFFRVLRNDSQENTVLYNYFMDNRTFTGYEEYLTLIDLIRELLEDARHSDQLRTYFLQFMQRYIDPDIYPAQAIIEETNSLCQYYLDELLFSNTDFPGQFIATESARLKGLVKTLADLEEALAIHLNMLVS</sequence>
<accession>A0AAE6MJ89</accession>
<proteinExistence type="predicted"/>
<dbReference type="AlphaFoldDB" id="A0AAE6MJ89"/>
<gene>
    <name evidence="1" type="ORF">DIU31_016385</name>
    <name evidence="2" type="ORF">J3L21_11105</name>
</gene>
<dbReference type="Proteomes" id="UP000663940">
    <property type="component" value="Chromosome"/>
</dbReference>
<dbReference type="EMBL" id="CP071880">
    <property type="protein sequence ID" value="QTE52465.1"/>
    <property type="molecule type" value="Genomic_DNA"/>
</dbReference>
<dbReference type="RefSeq" id="WP_112654540.1">
    <property type="nucleotide sequence ID" value="NZ_CP043451.1"/>
</dbReference>
<reference evidence="2 4" key="2">
    <citation type="submission" date="2021-03" db="EMBL/GenBank/DDBJ databases">
        <title>Mucilaginibacter strains isolated from gold and copper mining confer multi heavy-metal resistance.</title>
        <authorList>
            <person name="Li Y."/>
        </authorList>
    </citation>
    <scope>NUCLEOTIDE SEQUENCE [LARGE SCALE GENOMIC DNA]</scope>
    <source>
        <strain evidence="2 4">P2-4</strain>
    </source>
</reference>
<keyword evidence="4" id="KW-1185">Reference proteome</keyword>
<evidence type="ECO:0000313" key="1">
    <source>
        <dbReference type="EMBL" id="QEM05017.1"/>
    </source>
</evidence>
<dbReference type="Proteomes" id="UP000250557">
    <property type="component" value="Chromosome"/>
</dbReference>
<evidence type="ECO:0000313" key="2">
    <source>
        <dbReference type="EMBL" id="QTE52465.1"/>
    </source>
</evidence>
<organism evidence="1 3">
    <name type="scientific">Mucilaginibacter rubeus</name>
    <dbReference type="NCBI Taxonomy" id="2027860"/>
    <lineage>
        <taxon>Bacteria</taxon>
        <taxon>Pseudomonadati</taxon>
        <taxon>Bacteroidota</taxon>
        <taxon>Sphingobacteriia</taxon>
        <taxon>Sphingobacteriales</taxon>
        <taxon>Sphingobacteriaceae</taxon>
        <taxon>Mucilaginibacter</taxon>
    </lineage>
</organism>
<reference evidence="1 3" key="1">
    <citation type="submission" date="2019-08" db="EMBL/GenBank/DDBJ databases">
        <title>Comparative genome analysis confer to the adaptation heavy metal polluted environment.</title>
        <authorList>
            <person name="Li Y."/>
        </authorList>
    </citation>
    <scope>NUCLEOTIDE SEQUENCE [LARGE SCALE GENOMIC DNA]</scope>
    <source>
        <strain evidence="1 3">P2</strain>
    </source>
</reference>
<evidence type="ECO:0000313" key="3">
    <source>
        <dbReference type="Proteomes" id="UP000250557"/>
    </source>
</evidence>
<name>A0AAE6MJ89_9SPHI</name>